<evidence type="ECO:0000313" key="3">
    <source>
        <dbReference type="Proteomes" id="UP000192247"/>
    </source>
</evidence>
<organism evidence="2 3">
    <name type="scientific">Tropilaelaps mercedesae</name>
    <dbReference type="NCBI Taxonomy" id="418985"/>
    <lineage>
        <taxon>Eukaryota</taxon>
        <taxon>Metazoa</taxon>
        <taxon>Ecdysozoa</taxon>
        <taxon>Arthropoda</taxon>
        <taxon>Chelicerata</taxon>
        <taxon>Arachnida</taxon>
        <taxon>Acari</taxon>
        <taxon>Parasitiformes</taxon>
        <taxon>Mesostigmata</taxon>
        <taxon>Gamasina</taxon>
        <taxon>Dermanyssoidea</taxon>
        <taxon>Laelapidae</taxon>
        <taxon>Tropilaelaps</taxon>
    </lineage>
</organism>
<dbReference type="EMBL" id="MNPL01024418">
    <property type="protein sequence ID" value="OQR68538.1"/>
    <property type="molecule type" value="Genomic_DNA"/>
</dbReference>
<gene>
    <name evidence="2" type="ORF">BIW11_12848</name>
</gene>
<feature type="region of interest" description="Disordered" evidence="1">
    <location>
        <begin position="1"/>
        <end position="38"/>
    </location>
</feature>
<reference evidence="2 3" key="1">
    <citation type="journal article" date="2017" name="Gigascience">
        <title>Draft genome of the honey bee ectoparasitic mite, Tropilaelaps mercedesae, is shaped by the parasitic life history.</title>
        <authorList>
            <person name="Dong X."/>
            <person name="Armstrong S.D."/>
            <person name="Xia D."/>
            <person name="Makepeace B.L."/>
            <person name="Darby A.C."/>
            <person name="Kadowaki T."/>
        </authorList>
    </citation>
    <scope>NUCLEOTIDE SEQUENCE [LARGE SCALE GENOMIC DNA]</scope>
    <source>
        <strain evidence="2">Wuxi-XJTLU</strain>
    </source>
</reference>
<proteinExistence type="predicted"/>
<protein>
    <submittedName>
        <fullName evidence="2">Uncharacterized protein</fullName>
    </submittedName>
</protein>
<name>A0A1V9X564_9ACAR</name>
<comment type="caution">
    <text evidence="2">The sequence shown here is derived from an EMBL/GenBank/DDBJ whole genome shotgun (WGS) entry which is preliminary data.</text>
</comment>
<sequence length="77" mass="8374">MRTGVFTHGNATSPNRLDVSSARRPHGGHRGGQFGRDHAQNPLASLKICLCHPSGRWEAGVFLLAAVFRKRPAQGKE</sequence>
<evidence type="ECO:0000313" key="2">
    <source>
        <dbReference type="EMBL" id="OQR68538.1"/>
    </source>
</evidence>
<evidence type="ECO:0000256" key="1">
    <source>
        <dbReference type="SAM" id="MobiDB-lite"/>
    </source>
</evidence>
<dbReference type="AlphaFoldDB" id="A0A1V9X564"/>
<dbReference type="Proteomes" id="UP000192247">
    <property type="component" value="Unassembled WGS sequence"/>
</dbReference>
<keyword evidence="3" id="KW-1185">Reference proteome</keyword>
<dbReference type="InParanoid" id="A0A1V9X564"/>
<accession>A0A1V9X564</accession>